<dbReference type="AlphaFoldDB" id="A0A0C3MCZ6"/>
<protein>
    <submittedName>
        <fullName evidence="4">Membrane protein</fullName>
    </submittedName>
</protein>
<dbReference type="OrthoDB" id="9771071at2"/>
<name>A0A0C3MCZ6_9PORP</name>
<gene>
    <name evidence="4" type="ORF">BA92_08710</name>
    <name evidence="5" type="ORF">IE90_08870</name>
</gene>
<dbReference type="Pfam" id="PF01103">
    <property type="entry name" value="Omp85"/>
    <property type="match status" value="1"/>
</dbReference>
<accession>A0A0C3MCZ6</accession>
<evidence type="ECO:0000313" key="7">
    <source>
        <dbReference type="Proteomes" id="UP000031980"/>
    </source>
</evidence>
<dbReference type="Proteomes" id="UP000031937">
    <property type="component" value="Unassembled WGS sequence"/>
</dbReference>
<evidence type="ECO:0000256" key="1">
    <source>
        <dbReference type="ARBA" id="ARBA00004370"/>
    </source>
</evidence>
<dbReference type="EMBL" id="JPIU01000039">
    <property type="protein sequence ID" value="KIO44283.1"/>
    <property type="molecule type" value="Genomic_DNA"/>
</dbReference>
<comment type="subcellular location">
    <subcellularLocation>
        <location evidence="1">Membrane</location>
    </subcellularLocation>
</comment>
<reference evidence="4 7" key="1">
    <citation type="submission" date="2014-07" db="EMBL/GenBank/DDBJ databases">
        <title>Porphyromonadaceae bacterium OUH 308042 = ATCC BAA-2681 = DSM 28342 draft genome.</title>
        <authorList>
            <person name="Sydenham T.V."/>
            <person name="Hasman H."/>
            <person name="Justensen U.S."/>
        </authorList>
    </citation>
    <scope>NUCLEOTIDE SEQUENCE [LARGE SCALE GENOMIC DNA]</scope>
    <source>
        <strain evidence="4 7">OUH 308042</strain>
    </source>
</reference>
<evidence type="ECO:0000313" key="5">
    <source>
        <dbReference type="EMBL" id="KIO45500.1"/>
    </source>
</evidence>
<evidence type="ECO:0000256" key="2">
    <source>
        <dbReference type="ARBA" id="ARBA00023136"/>
    </source>
</evidence>
<organism evidence="4 7">
    <name type="scientific">Sanguibacteroides justesenii</name>
    <dbReference type="NCBI Taxonomy" id="1547597"/>
    <lineage>
        <taxon>Bacteria</taxon>
        <taxon>Pseudomonadati</taxon>
        <taxon>Bacteroidota</taxon>
        <taxon>Bacteroidia</taxon>
        <taxon>Bacteroidales</taxon>
        <taxon>Porphyromonadaceae</taxon>
        <taxon>Sanguibacteroides</taxon>
    </lineage>
</organism>
<evidence type="ECO:0000259" key="3">
    <source>
        <dbReference type="Pfam" id="PF01103"/>
    </source>
</evidence>
<dbReference type="GO" id="GO:0019867">
    <property type="term" value="C:outer membrane"/>
    <property type="evidence" value="ECO:0007669"/>
    <property type="project" value="InterPro"/>
</dbReference>
<comment type="caution">
    <text evidence="4">The sequence shown here is derived from an EMBL/GenBank/DDBJ whole genome shotgun (WGS) entry which is preliminary data.</text>
</comment>
<reference evidence="5 6" key="2">
    <citation type="submission" date="2014-07" db="EMBL/GenBank/DDBJ databases">
        <title>Porphyromonadaceae bacterium OUH 334697 = ATCC BAA-2682 = DSM 28341 draft genome.</title>
        <authorList>
            <person name="Sydenham T.V."/>
            <person name="Hasman H."/>
            <person name="Justesen U.S."/>
        </authorList>
    </citation>
    <scope>NUCLEOTIDE SEQUENCE [LARGE SCALE GENOMIC DNA]</scope>
    <source>
        <strain evidence="5 6">OUH 334697</strain>
    </source>
</reference>
<keyword evidence="7" id="KW-1185">Reference proteome</keyword>
<evidence type="ECO:0000313" key="6">
    <source>
        <dbReference type="Proteomes" id="UP000031937"/>
    </source>
</evidence>
<evidence type="ECO:0000313" key="4">
    <source>
        <dbReference type="EMBL" id="KIO44283.1"/>
    </source>
</evidence>
<keyword evidence="2" id="KW-0472">Membrane</keyword>
<dbReference type="EMBL" id="JPIT01000018">
    <property type="protein sequence ID" value="KIO45500.1"/>
    <property type="molecule type" value="Genomic_DNA"/>
</dbReference>
<feature type="domain" description="Bacterial surface antigen (D15)" evidence="3">
    <location>
        <begin position="128"/>
        <end position="391"/>
    </location>
</feature>
<proteinExistence type="predicted"/>
<dbReference type="Proteomes" id="UP000031980">
    <property type="component" value="Unassembled WGS sequence"/>
</dbReference>
<sequence>MIQRSLYIFILLFGFGISQGKADGLIEKRDSINEIPDSVKTKKDNFFKRFYRYFAESNEVKEEKKFDFSIIGGPHFSSDTKLGLGVVASGLYRLDRSDKSISPSNVSIYGDITTTGFYLLGIRGNTIFPKDKFRIDGNIYFFSFPSSYWGIGYEAGHRDSSTTFKRLENQIKLDFLFKVAKNTYVGPNLMFRNVNGKDFKDISFLNGEKSSISCFGPGIVASYDSRDFIPNPSKGFYAKLEQQFFPKFLGNDYDFNRTSVELRYYHKLWKGGILASEIQGIFNYGDTPWSMVALLGGPYRMRGYYEGQYRDNDMVQTQVELRQKIYNRHGIVVWGGAGNVFPKTDKFKWSQTLPSYGLGYRWEFKNRVNVRLDYGFGKGQNAFYFNINEAF</sequence>
<dbReference type="Gene3D" id="2.40.160.50">
    <property type="entry name" value="membrane protein fhac: a member of the omp85/tpsb transporter family"/>
    <property type="match status" value="1"/>
</dbReference>
<dbReference type="InterPro" id="IPR000184">
    <property type="entry name" value="Bac_surfAg_D15"/>
</dbReference>
<dbReference type="RefSeq" id="WP_041503431.1">
    <property type="nucleotide sequence ID" value="NZ_JPIT01000018.1"/>
</dbReference>